<dbReference type="GeneID" id="17266698"/>
<comment type="similarity">
    <text evidence="1">Belongs to the peptidase C69 family. Secernin subfamily.</text>
</comment>
<dbReference type="AlphaFoldDB" id="A0A0D3JC91"/>
<dbReference type="RefSeq" id="XP_005773555.1">
    <property type="nucleotide sequence ID" value="XM_005773498.1"/>
</dbReference>
<dbReference type="GO" id="GO:0006508">
    <property type="term" value="P:proteolysis"/>
    <property type="evidence" value="ECO:0007669"/>
    <property type="project" value="InterPro"/>
</dbReference>
<dbReference type="GO" id="GO:0070004">
    <property type="term" value="F:cysteine-type exopeptidase activity"/>
    <property type="evidence" value="ECO:0007669"/>
    <property type="project" value="InterPro"/>
</dbReference>
<dbReference type="InterPro" id="IPR005322">
    <property type="entry name" value="Peptidase_C69"/>
</dbReference>
<protein>
    <recommendedName>
        <fullName evidence="5">Dipeptidase</fullName>
    </recommendedName>
</protein>
<dbReference type="Gene3D" id="3.60.60.10">
    <property type="entry name" value="Penicillin V Acylase, Chain A"/>
    <property type="match status" value="1"/>
</dbReference>
<evidence type="ECO:0000256" key="2">
    <source>
        <dbReference type="SAM" id="SignalP"/>
    </source>
</evidence>
<dbReference type="PANTHER" id="PTHR12994:SF17">
    <property type="entry name" value="LD30995P"/>
    <property type="match status" value="1"/>
</dbReference>
<dbReference type="HOGENOM" id="CLU_014823_3_1_1"/>
<keyword evidence="2" id="KW-0732">Signal</keyword>
<reference evidence="3" key="2">
    <citation type="submission" date="2024-10" db="UniProtKB">
        <authorList>
            <consortium name="EnsemblProtists"/>
        </authorList>
    </citation>
    <scope>IDENTIFICATION</scope>
</reference>
<dbReference type="Proteomes" id="UP000013827">
    <property type="component" value="Unassembled WGS sequence"/>
</dbReference>
<feature type="signal peptide" evidence="2">
    <location>
        <begin position="1"/>
        <end position="16"/>
    </location>
</feature>
<feature type="chain" id="PRO_5044252198" description="Dipeptidase" evidence="2">
    <location>
        <begin position="17"/>
        <end position="544"/>
    </location>
</feature>
<accession>A0A0D3JC91</accession>
<evidence type="ECO:0000256" key="1">
    <source>
        <dbReference type="ARBA" id="ARBA00005705"/>
    </source>
</evidence>
<name>A0A0D3JC91_EMIH1</name>
<evidence type="ECO:0000313" key="3">
    <source>
        <dbReference type="EnsemblProtists" id="EOD21126"/>
    </source>
</evidence>
<dbReference type="EnsemblProtists" id="EOD21126">
    <property type="protein sequence ID" value="EOD21126"/>
    <property type="gene ID" value="EMIHUDRAFT_241592"/>
</dbReference>
<evidence type="ECO:0008006" key="5">
    <source>
        <dbReference type="Google" id="ProtNLM"/>
    </source>
</evidence>
<keyword evidence="4" id="KW-1185">Reference proteome</keyword>
<organism evidence="3 4">
    <name type="scientific">Emiliania huxleyi (strain CCMP1516)</name>
    <dbReference type="NCBI Taxonomy" id="280463"/>
    <lineage>
        <taxon>Eukaryota</taxon>
        <taxon>Haptista</taxon>
        <taxon>Haptophyta</taxon>
        <taxon>Prymnesiophyceae</taxon>
        <taxon>Isochrysidales</taxon>
        <taxon>Noelaerhabdaceae</taxon>
        <taxon>Emiliania</taxon>
    </lineage>
</organism>
<dbReference type="Pfam" id="PF03577">
    <property type="entry name" value="Peptidase_C69"/>
    <property type="match status" value="1"/>
</dbReference>
<dbReference type="PaxDb" id="2903-EOD21126"/>
<proteinExistence type="inferred from homology"/>
<evidence type="ECO:0000313" key="4">
    <source>
        <dbReference type="Proteomes" id="UP000013827"/>
    </source>
</evidence>
<dbReference type="KEGG" id="ehx:EMIHUDRAFT_241592"/>
<sequence length="544" mass="58488">MSIRLLLPLLFGTARACSNIIVTGGASADGNPMVGYNADSAALHGAVSHWPHGHHAKGAVREVFSWDLGIKLGEIPEAAETYNVIGNANCQGLVIGETTLGGLAELSNVGKDWRNGTILDYGQLIYITLQRAATAREAIKVMHALTAAYGYASDMEGFSLSDATTGEAWYMELIGKGGFEKGALWVALRVPEGHIMAHANQARITRFLPCDDEKACLMAPDVVSFAIAHGYFHGEADDPSFSFSDVFDPVTFEGARFCEARVWSVFSAVADPASFDAAAHLDYAQGRNLTNRMPLFVKPKAKLTRAQVHSLLSLHYEDSWLSPYADVGAGAEHSPYRWNGLTWEYEGKTYVNERVVGTQYTAWHWVAQLRRGVPKPMGALQWWGADDHTWAPKIPLHGGASAVHSSYDDADCTARAACRRAHGLQGNVREFSLHSAWWLANLLDAALTAALVDADDKAARAFAAGDAKGALATLTDHAVAAGAAATARRVTAANPKEPVCECTKESATFSEAWKAKAPAAPSEAPPTFVLAGASPTWRVSHMRL</sequence>
<reference evidence="4" key="1">
    <citation type="journal article" date="2013" name="Nature">
        <title>Pan genome of the phytoplankton Emiliania underpins its global distribution.</title>
        <authorList>
            <person name="Read B.A."/>
            <person name="Kegel J."/>
            <person name="Klute M.J."/>
            <person name="Kuo A."/>
            <person name="Lefebvre S.C."/>
            <person name="Maumus F."/>
            <person name="Mayer C."/>
            <person name="Miller J."/>
            <person name="Monier A."/>
            <person name="Salamov A."/>
            <person name="Young J."/>
            <person name="Aguilar M."/>
            <person name="Claverie J.M."/>
            <person name="Frickenhaus S."/>
            <person name="Gonzalez K."/>
            <person name="Herman E.K."/>
            <person name="Lin Y.C."/>
            <person name="Napier J."/>
            <person name="Ogata H."/>
            <person name="Sarno A.F."/>
            <person name="Shmutz J."/>
            <person name="Schroeder D."/>
            <person name="de Vargas C."/>
            <person name="Verret F."/>
            <person name="von Dassow P."/>
            <person name="Valentin K."/>
            <person name="Van de Peer Y."/>
            <person name="Wheeler G."/>
            <person name="Dacks J.B."/>
            <person name="Delwiche C.F."/>
            <person name="Dyhrman S.T."/>
            <person name="Glockner G."/>
            <person name="John U."/>
            <person name="Richards T."/>
            <person name="Worden A.Z."/>
            <person name="Zhang X."/>
            <person name="Grigoriev I.V."/>
            <person name="Allen A.E."/>
            <person name="Bidle K."/>
            <person name="Borodovsky M."/>
            <person name="Bowler C."/>
            <person name="Brownlee C."/>
            <person name="Cock J.M."/>
            <person name="Elias M."/>
            <person name="Gladyshev V.N."/>
            <person name="Groth M."/>
            <person name="Guda C."/>
            <person name="Hadaegh A."/>
            <person name="Iglesias-Rodriguez M.D."/>
            <person name="Jenkins J."/>
            <person name="Jones B.M."/>
            <person name="Lawson T."/>
            <person name="Leese F."/>
            <person name="Lindquist E."/>
            <person name="Lobanov A."/>
            <person name="Lomsadze A."/>
            <person name="Malik S.B."/>
            <person name="Marsh M.E."/>
            <person name="Mackinder L."/>
            <person name="Mock T."/>
            <person name="Mueller-Roeber B."/>
            <person name="Pagarete A."/>
            <person name="Parker M."/>
            <person name="Probert I."/>
            <person name="Quesneville H."/>
            <person name="Raines C."/>
            <person name="Rensing S.A."/>
            <person name="Riano-Pachon D.M."/>
            <person name="Richier S."/>
            <person name="Rokitta S."/>
            <person name="Shiraiwa Y."/>
            <person name="Soanes D.M."/>
            <person name="van der Giezen M."/>
            <person name="Wahlund T.M."/>
            <person name="Williams B."/>
            <person name="Wilson W."/>
            <person name="Wolfe G."/>
            <person name="Wurch L.L."/>
        </authorList>
    </citation>
    <scope>NUCLEOTIDE SEQUENCE</scope>
</reference>
<dbReference type="PANTHER" id="PTHR12994">
    <property type="entry name" value="SECERNIN"/>
    <property type="match status" value="1"/>
</dbReference>
<dbReference type="GO" id="GO:0016805">
    <property type="term" value="F:dipeptidase activity"/>
    <property type="evidence" value="ECO:0007669"/>
    <property type="project" value="InterPro"/>
</dbReference>